<sequence length="337" mass="38875">MAKENKSKTANNVNDTNNDSVYLNDGNIVGIFHLLSNTSHRLPFQELIRISNHSINMVFRNCIDEINELNRQILTDLKSMIRQLESSTGPAEASGLSMFIKNHQHHQVWIRVTIRKNSWRENNDKQSRSVNNVDQLIDANRLNELTNSPHADQIDHESTDDQNDEDDIQQSNVAPPPPTVPPPSIEHEQSFNNFVSPFYRQNTTNESEDSDKAILLTMLTIDVTPTVLIIISIMQSTSSFSKFGKSTNNDEIRNVEYCHQVDDQVANYFEPIIMELKLQQEKHVEQMKRQHEQLLHRMMIFRMNIRKSMHINTTSSVVHHSDSNIPKDDDHNSEIDI</sequence>
<accession>A0A9D4NX55</accession>
<feature type="region of interest" description="Disordered" evidence="1">
    <location>
        <begin position="315"/>
        <end position="337"/>
    </location>
</feature>
<comment type="caution">
    <text evidence="2">The sequence shown here is derived from an EMBL/GenBank/DDBJ whole genome shotgun (WGS) entry which is preliminary data.</text>
</comment>
<dbReference type="AlphaFoldDB" id="A0A9D4NX55"/>
<feature type="compositionally biased region" description="Pro residues" evidence="1">
    <location>
        <begin position="174"/>
        <end position="184"/>
    </location>
</feature>
<proteinExistence type="predicted"/>
<dbReference type="Proteomes" id="UP000828236">
    <property type="component" value="Unassembled WGS sequence"/>
</dbReference>
<reference evidence="2" key="2">
    <citation type="journal article" date="2021" name="World Allergy Organ. J.">
        <title>Chromosome-level assembly of Dermatophagoides farinae genome and transcriptome reveals two novel allergens Der f 37 and Der f 39.</title>
        <authorList>
            <person name="Chen J."/>
            <person name="Cai Z."/>
            <person name="Fan D."/>
            <person name="Hu J."/>
            <person name="Hou Y."/>
            <person name="He Y."/>
            <person name="Zhang Z."/>
            <person name="Zhao Z."/>
            <person name="Gao P."/>
            <person name="Hu W."/>
            <person name="Sun J."/>
            <person name="Li J."/>
            <person name="Ji K."/>
        </authorList>
    </citation>
    <scope>NUCLEOTIDE SEQUENCE</scope>
    <source>
        <strain evidence="2">JKM2019</strain>
    </source>
</reference>
<dbReference type="EMBL" id="SDOV01000005">
    <property type="protein sequence ID" value="KAH7640676.1"/>
    <property type="molecule type" value="Genomic_DNA"/>
</dbReference>
<evidence type="ECO:0000313" key="2">
    <source>
        <dbReference type="EMBL" id="KAH7640676.1"/>
    </source>
</evidence>
<feature type="region of interest" description="Disordered" evidence="1">
    <location>
        <begin position="144"/>
        <end position="189"/>
    </location>
</feature>
<gene>
    <name evidence="2" type="ORF">HUG17_8145</name>
</gene>
<protein>
    <submittedName>
        <fullName evidence="2">Uncharacterized protein</fullName>
    </submittedName>
</protein>
<evidence type="ECO:0000256" key="1">
    <source>
        <dbReference type="SAM" id="MobiDB-lite"/>
    </source>
</evidence>
<feature type="compositionally biased region" description="Basic and acidic residues" evidence="1">
    <location>
        <begin position="319"/>
        <end position="337"/>
    </location>
</feature>
<reference evidence="2" key="1">
    <citation type="submission" date="2020-06" db="EMBL/GenBank/DDBJ databases">
        <authorList>
            <person name="Ji K."/>
            <person name="Li J."/>
        </authorList>
    </citation>
    <scope>NUCLEOTIDE SEQUENCE</scope>
    <source>
        <strain evidence="2">JKM2019</strain>
        <tissue evidence="2">Whole body</tissue>
    </source>
</reference>
<name>A0A9D4NX55_DERFA</name>
<organism evidence="2">
    <name type="scientific">Dermatophagoides farinae</name>
    <name type="common">American house dust mite</name>
    <dbReference type="NCBI Taxonomy" id="6954"/>
    <lineage>
        <taxon>Eukaryota</taxon>
        <taxon>Metazoa</taxon>
        <taxon>Ecdysozoa</taxon>
        <taxon>Arthropoda</taxon>
        <taxon>Chelicerata</taxon>
        <taxon>Arachnida</taxon>
        <taxon>Acari</taxon>
        <taxon>Acariformes</taxon>
        <taxon>Sarcoptiformes</taxon>
        <taxon>Astigmata</taxon>
        <taxon>Psoroptidia</taxon>
        <taxon>Analgoidea</taxon>
        <taxon>Pyroglyphidae</taxon>
        <taxon>Dermatophagoidinae</taxon>
        <taxon>Dermatophagoides</taxon>
    </lineage>
</organism>